<evidence type="ECO:0000259" key="1">
    <source>
        <dbReference type="Pfam" id="PF13409"/>
    </source>
</evidence>
<evidence type="ECO:0000313" key="3">
    <source>
        <dbReference type="EMBL" id="KUJ16644.1"/>
    </source>
</evidence>
<name>A0A194X953_MOLSC</name>
<dbReference type="AlphaFoldDB" id="A0A194X953"/>
<reference evidence="3 4" key="1">
    <citation type="submission" date="2015-10" db="EMBL/GenBank/DDBJ databases">
        <title>Full genome of DAOMC 229536 Phialocephala scopiformis, a fungal endophyte of spruce producing the potent anti-insectan compound rugulosin.</title>
        <authorList>
            <consortium name="DOE Joint Genome Institute"/>
            <person name="Walker A.K."/>
            <person name="Frasz S.L."/>
            <person name="Seifert K.A."/>
            <person name="Miller J.D."/>
            <person name="Mondo S.J."/>
            <person name="Labutti K."/>
            <person name="Lipzen A."/>
            <person name="Dockter R."/>
            <person name="Kennedy M."/>
            <person name="Grigoriev I.V."/>
            <person name="Spatafora J.W."/>
        </authorList>
    </citation>
    <scope>NUCLEOTIDE SEQUENCE [LARGE SCALE GENOMIC DNA]</scope>
    <source>
        <strain evidence="3 4">CBS 120377</strain>
    </source>
</reference>
<accession>A0A194X953</accession>
<dbReference type="InterPro" id="IPR054416">
    <property type="entry name" value="GST_UstS-like_C"/>
</dbReference>
<protein>
    <submittedName>
        <fullName evidence="3">Uncharacterized protein</fullName>
    </submittedName>
</protein>
<organism evidence="3 4">
    <name type="scientific">Mollisia scopiformis</name>
    <name type="common">Conifer needle endophyte fungus</name>
    <name type="synonym">Phialocephala scopiformis</name>
    <dbReference type="NCBI Taxonomy" id="149040"/>
    <lineage>
        <taxon>Eukaryota</taxon>
        <taxon>Fungi</taxon>
        <taxon>Dikarya</taxon>
        <taxon>Ascomycota</taxon>
        <taxon>Pezizomycotina</taxon>
        <taxon>Leotiomycetes</taxon>
        <taxon>Helotiales</taxon>
        <taxon>Mollisiaceae</taxon>
        <taxon>Mollisia</taxon>
    </lineage>
</organism>
<feature type="domain" description="Glutathione S-transferase UstS-like C-terminal" evidence="2">
    <location>
        <begin position="110"/>
        <end position="208"/>
    </location>
</feature>
<proteinExistence type="predicted"/>
<dbReference type="SUPFAM" id="SSF47616">
    <property type="entry name" value="GST C-terminal domain-like"/>
    <property type="match status" value="1"/>
</dbReference>
<dbReference type="Gene3D" id="1.20.1050.10">
    <property type="match status" value="1"/>
</dbReference>
<dbReference type="InterPro" id="IPR036282">
    <property type="entry name" value="Glutathione-S-Trfase_C_sf"/>
</dbReference>
<dbReference type="InterPro" id="IPR036249">
    <property type="entry name" value="Thioredoxin-like_sf"/>
</dbReference>
<gene>
    <name evidence="3" type="ORF">LY89DRAFT_685548</name>
</gene>
<dbReference type="OrthoDB" id="4951845at2759"/>
<sequence length="238" mass="27253">MSQLIFYDLPTKEPRVSWSYNPWKTRLVLNYKKLEYKTEWTEYPDIESKFKDHVPPNPPDDTPYTIPVVQFPDGTYVMDSKKIATRIEKEHPEPHLHLDSPILEQLSKITPKAMGPLRGIALPGVHANLLPERSKEYFGRTRQARLGKTLEQYGKDSGGEEAWMEALPGIKELGELVKANGGPFVMGKTPSYADFVIVSWLQFMKVIEEGVYQRLVGLEPALGELYNASKPWLERNDH</sequence>
<dbReference type="Pfam" id="PF22041">
    <property type="entry name" value="GST_C_7"/>
    <property type="match status" value="1"/>
</dbReference>
<dbReference type="SUPFAM" id="SSF52833">
    <property type="entry name" value="Thioredoxin-like"/>
    <property type="match status" value="1"/>
</dbReference>
<dbReference type="EMBL" id="KQ947416">
    <property type="protein sequence ID" value="KUJ16644.1"/>
    <property type="molecule type" value="Genomic_DNA"/>
</dbReference>
<evidence type="ECO:0000259" key="2">
    <source>
        <dbReference type="Pfam" id="PF22041"/>
    </source>
</evidence>
<dbReference type="InParanoid" id="A0A194X953"/>
<dbReference type="RefSeq" id="XP_018070999.1">
    <property type="nucleotide sequence ID" value="XM_018215106.1"/>
</dbReference>
<dbReference type="GeneID" id="28824832"/>
<keyword evidence="4" id="KW-1185">Reference proteome</keyword>
<feature type="domain" description="GST N-terminal" evidence="1">
    <location>
        <begin position="18"/>
        <end position="89"/>
    </location>
</feature>
<dbReference type="InterPro" id="IPR004045">
    <property type="entry name" value="Glutathione_S-Trfase_N"/>
</dbReference>
<dbReference type="KEGG" id="psco:LY89DRAFT_685548"/>
<dbReference type="Pfam" id="PF13409">
    <property type="entry name" value="GST_N_2"/>
    <property type="match status" value="1"/>
</dbReference>
<evidence type="ECO:0000313" key="4">
    <source>
        <dbReference type="Proteomes" id="UP000070700"/>
    </source>
</evidence>
<dbReference type="Proteomes" id="UP000070700">
    <property type="component" value="Unassembled WGS sequence"/>
</dbReference>
<dbReference type="Gene3D" id="3.40.30.10">
    <property type="entry name" value="Glutaredoxin"/>
    <property type="match status" value="1"/>
</dbReference>